<comment type="caution">
    <text evidence="2">The sequence shown here is derived from an EMBL/GenBank/DDBJ whole genome shotgun (WGS) entry which is preliminary data.</text>
</comment>
<dbReference type="Proteomes" id="UP001605036">
    <property type="component" value="Unassembled WGS sequence"/>
</dbReference>
<dbReference type="EMBL" id="JBHFFA010000001">
    <property type="protein sequence ID" value="KAL2652594.1"/>
    <property type="molecule type" value="Genomic_DNA"/>
</dbReference>
<feature type="region of interest" description="Disordered" evidence="1">
    <location>
        <begin position="83"/>
        <end position="124"/>
    </location>
</feature>
<organism evidence="2 3">
    <name type="scientific">Riccia fluitans</name>
    <dbReference type="NCBI Taxonomy" id="41844"/>
    <lineage>
        <taxon>Eukaryota</taxon>
        <taxon>Viridiplantae</taxon>
        <taxon>Streptophyta</taxon>
        <taxon>Embryophyta</taxon>
        <taxon>Marchantiophyta</taxon>
        <taxon>Marchantiopsida</taxon>
        <taxon>Marchantiidae</taxon>
        <taxon>Marchantiales</taxon>
        <taxon>Ricciaceae</taxon>
        <taxon>Riccia</taxon>
    </lineage>
</organism>
<evidence type="ECO:0000313" key="3">
    <source>
        <dbReference type="Proteomes" id="UP001605036"/>
    </source>
</evidence>
<accession>A0ABD1ZR07</accession>
<name>A0ABD1ZR07_9MARC</name>
<sequence>MSVREYVLSLRFQFERHLWVRRRGPPATRFPRGNDDRCGRDDLYYRTEKDDLVFVRCGLDTRGDVARTGGSGRSWALRMERDAIEHASDRQPHRGRMDVAPRRRYPAGQSSRVHEALSQAARPH</sequence>
<evidence type="ECO:0000256" key="1">
    <source>
        <dbReference type="SAM" id="MobiDB-lite"/>
    </source>
</evidence>
<reference evidence="2 3" key="1">
    <citation type="submission" date="2024-09" db="EMBL/GenBank/DDBJ databases">
        <title>Chromosome-scale assembly of Riccia fluitans.</title>
        <authorList>
            <person name="Paukszto L."/>
            <person name="Sawicki J."/>
            <person name="Karawczyk K."/>
            <person name="Piernik-Szablinska J."/>
            <person name="Szczecinska M."/>
            <person name="Mazdziarz M."/>
        </authorList>
    </citation>
    <scope>NUCLEOTIDE SEQUENCE [LARGE SCALE GENOMIC DNA]</scope>
    <source>
        <strain evidence="2">Rf_01</strain>
        <tissue evidence="2">Aerial parts of the thallus</tissue>
    </source>
</reference>
<evidence type="ECO:0000313" key="2">
    <source>
        <dbReference type="EMBL" id="KAL2652594.1"/>
    </source>
</evidence>
<gene>
    <name evidence="2" type="ORF">R1flu_020722</name>
</gene>
<protein>
    <submittedName>
        <fullName evidence="2">Uncharacterized protein</fullName>
    </submittedName>
</protein>
<feature type="compositionally biased region" description="Basic and acidic residues" evidence="1">
    <location>
        <begin position="83"/>
        <end position="101"/>
    </location>
</feature>
<proteinExistence type="predicted"/>
<dbReference type="AlphaFoldDB" id="A0ABD1ZR07"/>
<keyword evidence="3" id="KW-1185">Reference proteome</keyword>